<dbReference type="EMBL" id="JACOFX010000024">
    <property type="protein sequence ID" value="MBC3911121.1"/>
    <property type="molecule type" value="Genomic_DNA"/>
</dbReference>
<feature type="compositionally biased region" description="Polar residues" evidence="1">
    <location>
        <begin position="70"/>
        <end position="84"/>
    </location>
</feature>
<evidence type="ECO:0008006" key="4">
    <source>
        <dbReference type="Google" id="ProtNLM"/>
    </source>
</evidence>
<dbReference type="Proteomes" id="UP000646911">
    <property type="component" value="Unassembled WGS sequence"/>
</dbReference>
<feature type="compositionally biased region" description="Polar residues" evidence="1">
    <location>
        <begin position="95"/>
        <end position="104"/>
    </location>
</feature>
<name>A0ABR6ZHB1_9BURK</name>
<feature type="region of interest" description="Disordered" evidence="1">
    <location>
        <begin position="1"/>
        <end position="107"/>
    </location>
</feature>
<evidence type="ECO:0000313" key="3">
    <source>
        <dbReference type="Proteomes" id="UP000646911"/>
    </source>
</evidence>
<gene>
    <name evidence="2" type="ORF">H8L47_26460</name>
</gene>
<evidence type="ECO:0000313" key="2">
    <source>
        <dbReference type="EMBL" id="MBC3911121.1"/>
    </source>
</evidence>
<accession>A0ABR6ZHB1</accession>
<organism evidence="2 3">
    <name type="scientific">Undibacterium umbellatum</name>
    <dbReference type="NCBI Taxonomy" id="2762300"/>
    <lineage>
        <taxon>Bacteria</taxon>
        <taxon>Pseudomonadati</taxon>
        <taxon>Pseudomonadota</taxon>
        <taxon>Betaproteobacteria</taxon>
        <taxon>Burkholderiales</taxon>
        <taxon>Oxalobacteraceae</taxon>
        <taxon>Undibacterium</taxon>
    </lineage>
</organism>
<feature type="compositionally biased region" description="Polar residues" evidence="1">
    <location>
        <begin position="1"/>
        <end position="25"/>
    </location>
</feature>
<protein>
    <recommendedName>
        <fullName evidence="4">Flagellar hook-length control protein FliK</fullName>
    </recommendedName>
</protein>
<sequence length="397" mass="42929">MSVATSLSLNQDSSVSNLRQRTENSGAPDMAKQQAWLKAMEQSQMQEWLRQGLTARGGHEEALPERGSSSRDLSQTHHQGSAEKTSVHERGSDVRTASHSNGNGRQAAATDVVYERNLNTQNVKANEALPVASAVQRWTTEPMVATLESGNSSVKQQASAPDMDGFAQDSLASSFEGVQPLLANENMMAGLPGDFAPLEQTVQAVKMALQEMTGLGARIVSAESLNQMTGVDKQVNQPLSKLTASLATSVTDTPAPEMSEVKEESASAQTADIADSLSEEHEAIRFHAEWSEEGLRLWLGIDSNANIDKAQLAKQLHDWVAKQNVQLLALIWNGEQLSKNMIAQILKDGAKPSASSENSTKPADVANMPGAGDTHYFFNSYLQVKSQAKEMQWPSVQ</sequence>
<evidence type="ECO:0000256" key="1">
    <source>
        <dbReference type="SAM" id="MobiDB-lite"/>
    </source>
</evidence>
<proteinExistence type="predicted"/>
<keyword evidence="3" id="KW-1185">Reference proteome</keyword>
<dbReference type="RefSeq" id="WP_186956832.1">
    <property type="nucleotide sequence ID" value="NZ_JACOFX010000024.1"/>
</dbReference>
<comment type="caution">
    <text evidence="2">The sequence shown here is derived from an EMBL/GenBank/DDBJ whole genome shotgun (WGS) entry which is preliminary data.</text>
</comment>
<reference evidence="2 3" key="1">
    <citation type="submission" date="2020-08" db="EMBL/GenBank/DDBJ databases">
        <title>Novel species isolated from subtropical streams in China.</title>
        <authorList>
            <person name="Lu H."/>
        </authorList>
    </citation>
    <scope>NUCLEOTIDE SEQUENCE [LARGE SCALE GENOMIC DNA]</scope>
    <source>
        <strain evidence="2 3">NL8W</strain>
    </source>
</reference>